<organism evidence="19 21">
    <name type="scientific">Pichia kudriavzevii</name>
    <name type="common">Yeast</name>
    <name type="synonym">Issatchenkia orientalis</name>
    <dbReference type="NCBI Taxonomy" id="4909"/>
    <lineage>
        <taxon>Eukaryota</taxon>
        <taxon>Fungi</taxon>
        <taxon>Dikarya</taxon>
        <taxon>Ascomycota</taxon>
        <taxon>Saccharomycotina</taxon>
        <taxon>Pichiomycetes</taxon>
        <taxon>Pichiales</taxon>
        <taxon>Pichiaceae</taxon>
        <taxon>Pichia</taxon>
    </lineage>
</organism>
<evidence type="ECO:0000256" key="12">
    <source>
        <dbReference type="ARBA" id="ARBA00023004"/>
    </source>
</evidence>
<dbReference type="InterPro" id="IPR002680">
    <property type="entry name" value="AOX"/>
</dbReference>
<keyword evidence="14 17" id="KW-0472">Membrane</keyword>
<feature type="binding site" evidence="16">
    <location>
        <position position="254"/>
    </location>
    <ligand>
        <name>Fe cation</name>
        <dbReference type="ChEBI" id="CHEBI:24875"/>
        <label>2</label>
    </ligand>
</feature>
<evidence type="ECO:0000313" key="19">
    <source>
        <dbReference type="EMBL" id="KGK40546.1"/>
    </source>
</evidence>
<dbReference type="AlphaFoldDB" id="A0A099P919"/>
<evidence type="ECO:0000256" key="17">
    <source>
        <dbReference type="RuleBase" id="RU003779"/>
    </source>
</evidence>
<feature type="transmembrane region" description="Helical" evidence="18">
    <location>
        <begin position="156"/>
        <end position="177"/>
    </location>
</feature>
<dbReference type="GO" id="GO:0009916">
    <property type="term" value="F:alternative oxidase activity"/>
    <property type="evidence" value="ECO:0007669"/>
    <property type="project" value="UniProtKB-UniRule"/>
</dbReference>
<dbReference type="FunFam" id="1.20.1260.140:FF:000002">
    <property type="entry name" value="Alternative oxidase"/>
    <property type="match status" value="1"/>
</dbReference>
<keyword evidence="7" id="KW-0999">Mitochondrion inner membrane</keyword>
<name>A0A099P919_PICKU</name>
<feature type="binding site" evidence="16">
    <location>
        <position position="206"/>
    </location>
    <ligand>
        <name>Fe cation</name>
        <dbReference type="ChEBI" id="CHEBI:24875"/>
        <label>1</label>
    </ligand>
</feature>
<dbReference type="GO" id="GO:0046872">
    <property type="term" value="F:metal ion binding"/>
    <property type="evidence" value="ECO:0007669"/>
    <property type="project" value="UniProtKB-UniRule"/>
</dbReference>
<comment type="subcellular location">
    <subcellularLocation>
        <location evidence="1">Mitochondrion inner membrane</location>
    </subcellularLocation>
</comment>
<evidence type="ECO:0000256" key="3">
    <source>
        <dbReference type="ARBA" id="ARBA00022448"/>
    </source>
</evidence>
<feature type="transmembrane region" description="Helical" evidence="18">
    <location>
        <begin position="222"/>
        <end position="241"/>
    </location>
</feature>
<keyword evidence="4 17" id="KW-0679">Respiratory chain</keyword>
<evidence type="ECO:0000256" key="9">
    <source>
        <dbReference type="ARBA" id="ARBA00022982"/>
    </source>
</evidence>
<evidence type="ECO:0000256" key="10">
    <source>
        <dbReference type="ARBA" id="ARBA00022989"/>
    </source>
</evidence>
<evidence type="ECO:0000313" key="21">
    <source>
        <dbReference type="Proteomes" id="UP000029867"/>
    </source>
</evidence>
<dbReference type="EC" id="1.-.-.-" evidence="17"/>
<feature type="binding site" evidence="16">
    <location>
        <position position="203"/>
    </location>
    <ligand>
        <name>Fe cation</name>
        <dbReference type="ChEBI" id="CHEBI:24875"/>
        <label>1</label>
    </ligand>
</feature>
<keyword evidence="6 16" id="KW-0479">Metal-binding</keyword>
<feature type="binding site" evidence="16">
    <location>
        <position position="308"/>
    </location>
    <ligand>
        <name>Fe cation</name>
        <dbReference type="ChEBI" id="CHEBI:24875"/>
        <label>1</label>
    </ligand>
</feature>
<accession>A0A099P919</accession>
<dbReference type="Proteomes" id="UP000029867">
    <property type="component" value="Unassembled WGS sequence"/>
</dbReference>
<reference evidence="21" key="1">
    <citation type="journal article" date="2014" name="Microb. Cell Fact.">
        <title>Exploiting Issatchenkia orientalis SD108 for succinic acid production.</title>
        <authorList>
            <person name="Xiao H."/>
            <person name="Shao Z."/>
            <person name="Jiang Y."/>
            <person name="Dole S."/>
            <person name="Zhao H."/>
        </authorList>
    </citation>
    <scope>NUCLEOTIDE SEQUENCE [LARGE SCALE GENOMIC DNA]</scope>
    <source>
        <strain evidence="21">SD108</strain>
    </source>
</reference>
<evidence type="ECO:0000256" key="16">
    <source>
        <dbReference type="PIRSR" id="PIRSR005229-1"/>
    </source>
</evidence>
<reference evidence="20 22" key="3">
    <citation type="submission" date="2017-05" db="EMBL/GenBank/DDBJ databases">
        <title>The Genome Sequence of Candida krusei Ckrusei653.</title>
        <authorList>
            <person name="Cuomo C."/>
            <person name="Forche A."/>
            <person name="Young S."/>
            <person name="Abouelleil A."/>
            <person name="Cao P."/>
            <person name="Chapman S."/>
            <person name="Cusick C."/>
            <person name="Shea T."/>
            <person name="Nusbaum C."/>
            <person name="Birren B."/>
        </authorList>
    </citation>
    <scope>NUCLEOTIDE SEQUENCE [LARGE SCALE GENOMIC DNA]</scope>
    <source>
        <strain evidence="20 22">Ckrusei653</strain>
    </source>
</reference>
<dbReference type="PANTHER" id="PTHR31803">
    <property type="entry name" value="ALTERNATIVE OXIDASE"/>
    <property type="match status" value="1"/>
</dbReference>
<comment type="cofactor">
    <cofactor evidence="16 17">
        <name>Fe cation</name>
        <dbReference type="ChEBI" id="CHEBI:24875"/>
    </cofactor>
    <text evidence="16 17">Binds 2 iron ions per subunit.</text>
</comment>
<feature type="binding site" evidence="16">
    <location>
        <position position="164"/>
    </location>
    <ligand>
        <name>Fe cation</name>
        <dbReference type="ChEBI" id="CHEBI:24875"/>
        <label>1</label>
    </ligand>
</feature>
<evidence type="ECO:0000256" key="6">
    <source>
        <dbReference type="ARBA" id="ARBA00022723"/>
    </source>
</evidence>
<dbReference type="InterPro" id="IPR038659">
    <property type="entry name" value="AOX_sf"/>
</dbReference>
<feature type="binding site" evidence="16">
    <location>
        <position position="308"/>
    </location>
    <ligand>
        <name>Fe cation</name>
        <dbReference type="ChEBI" id="CHEBI:24875"/>
        <label>2</label>
    </ligand>
</feature>
<evidence type="ECO:0000256" key="7">
    <source>
        <dbReference type="ARBA" id="ARBA00022792"/>
    </source>
</evidence>
<dbReference type="Gene3D" id="1.20.1260.140">
    <property type="entry name" value="Alternative oxidase"/>
    <property type="match status" value="1"/>
</dbReference>
<evidence type="ECO:0000256" key="11">
    <source>
        <dbReference type="ARBA" id="ARBA00023002"/>
    </source>
</evidence>
<evidence type="ECO:0000313" key="22">
    <source>
        <dbReference type="Proteomes" id="UP000195871"/>
    </source>
</evidence>
<comment type="similarity">
    <text evidence="2 17">Belongs to the alternative oxidase family.</text>
</comment>
<keyword evidence="13" id="KW-0496">Mitochondrion</keyword>
<evidence type="ECO:0000256" key="8">
    <source>
        <dbReference type="ARBA" id="ARBA00022946"/>
    </source>
</evidence>
<evidence type="ECO:0000256" key="15">
    <source>
        <dbReference type="ARBA" id="ARBA00025285"/>
    </source>
</evidence>
<dbReference type="EMBL" id="NHMM01000001">
    <property type="protein sequence ID" value="OUT24045.1"/>
    <property type="molecule type" value="Genomic_DNA"/>
</dbReference>
<comment type="caution">
    <text evidence="19">The sequence shown here is derived from an EMBL/GenBank/DDBJ whole genome shotgun (WGS) entry which is preliminary data.</text>
</comment>
<proteinExistence type="inferred from homology"/>
<dbReference type="GO" id="GO:0010230">
    <property type="term" value="P:alternative respiration"/>
    <property type="evidence" value="ECO:0007669"/>
    <property type="project" value="TreeGrafter"/>
</dbReference>
<dbReference type="PIRSF" id="PIRSF005229">
    <property type="entry name" value="AOX"/>
    <property type="match status" value="1"/>
</dbReference>
<keyword evidence="10 18" id="KW-1133">Transmembrane helix</keyword>
<dbReference type="eggNOG" id="ENOG502QSB5">
    <property type="taxonomic scope" value="Eukaryota"/>
</dbReference>
<feature type="binding site" evidence="16">
    <location>
        <position position="203"/>
    </location>
    <ligand>
        <name>Fe cation</name>
        <dbReference type="ChEBI" id="CHEBI:24875"/>
        <label>2</label>
    </ligand>
</feature>
<keyword evidence="8" id="KW-0809">Transit peptide</keyword>
<keyword evidence="9 17" id="KW-0249">Electron transport</keyword>
<evidence type="ECO:0000256" key="18">
    <source>
        <dbReference type="SAM" id="Phobius"/>
    </source>
</evidence>
<dbReference type="Proteomes" id="UP000195871">
    <property type="component" value="Unassembled WGS sequence"/>
</dbReference>
<evidence type="ECO:0000313" key="20">
    <source>
        <dbReference type="EMBL" id="OUT24045.1"/>
    </source>
</evidence>
<evidence type="ECO:0000256" key="2">
    <source>
        <dbReference type="ARBA" id="ARBA00008388"/>
    </source>
</evidence>
<gene>
    <name evidence="20" type="ORF">CAS74_000428</name>
    <name evidence="19" type="ORF">JL09_g298</name>
</gene>
<dbReference type="Pfam" id="PF01786">
    <property type="entry name" value="AOX"/>
    <property type="match status" value="1"/>
</dbReference>
<dbReference type="GO" id="GO:0098803">
    <property type="term" value="C:respiratory chain complex"/>
    <property type="evidence" value="ECO:0007669"/>
    <property type="project" value="UniProtKB-UniRule"/>
</dbReference>
<dbReference type="GO" id="GO:0005743">
    <property type="term" value="C:mitochondrial inner membrane"/>
    <property type="evidence" value="ECO:0007669"/>
    <property type="project" value="UniProtKB-SubCell"/>
</dbReference>
<dbReference type="PANTHER" id="PTHR31803:SF3">
    <property type="entry name" value="ALTERNATIVE OXIDASE"/>
    <property type="match status" value="1"/>
</dbReference>
<evidence type="ECO:0000256" key="5">
    <source>
        <dbReference type="ARBA" id="ARBA00022692"/>
    </source>
</evidence>
<evidence type="ECO:0000256" key="1">
    <source>
        <dbReference type="ARBA" id="ARBA00004273"/>
    </source>
</evidence>
<keyword evidence="3" id="KW-0813">Transport</keyword>
<sequence>MLATDFHLRTITRAVHVSGSTRHLIRAAAGNAALRSISRGITTTIEKKTEAPHIELERLPPAHNTSLVRLTTESEREDGKFLTKPVFQHPGYDLEDMKAIKFEHRPVQSPRDAITYNFMKYLRKSFDFCTGYIEPRDEKHQIEIGKGPNRMTREKWLARVIVLESIAGIPGAVAGFLRHMHAMRLFRRDMAFIDTLYDEAFNERMHLLTFLKMARPTIFTRFLLWIGQVAFGNCFFTAYVFSPKTCHRFVGYLEEEAVNTYSRLVRDMELGLCDDFKNSPVPQIAKDYWKLPENATMYDVILYIRADEAKHREVNHTFANLKQKGEERNPFALQIEGVDKPQPSKTLKNHHAKGWEREELIL</sequence>
<keyword evidence="11 17" id="KW-0560">Oxidoreductase</keyword>
<dbReference type="EMBL" id="JQFK01000002">
    <property type="protein sequence ID" value="KGK40546.1"/>
    <property type="molecule type" value="Genomic_DNA"/>
</dbReference>
<feature type="binding site" evidence="16">
    <location>
        <position position="311"/>
    </location>
    <ligand>
        <name>Fe cation</name>
        <dbReference type="ChEBI" id="CHEBI:24875"/>
        <label>2</label>
    </ligand>
</feature>
<keyword evidence="12 16" id="KW-0408">Iron</keyword>
<dbReference type="VEuPathDB" id="FungiDB:C5L36_0C04130"/>
<evidence type="ECO:0000256" key="4">
    <source>
        <dbReference type="ARBA" id="ARBA00022660"/>
    </source>
</evidence>
<dbReference type="HOGENOM" id="CLU_041974_3_0_1"/>
<protein>
    <recommendedName>
        <fullName evidence="17">Alternative oxidase</fullName>
        <ecNumber evidence="17">1.-.-.-</ecNumber>
    </recommendedName>
</protein>
<evidence type="ECO:0000256" key="14">
    <source>
        <dbReference type="ARBA" id="ARBA00023136"/>
    </source>
</evidence>
<comment type="function">
    <text evidence="15">Catalyzes cyanide-resistant oxygen consumption. May increase respiration when the cytochrome respiratory pathway is restricted, or in response to low temperatures.</text>
</comment>
<reference evidence="19" key="2">
    <citation type="submission" date="2014-08" db="EMBL/GenBank/DDBJ databases">
        <title>Exploiting Issatchenkia orientalis SD108 for Succinic Acid Production.</title>
        <authorList>
            <person name="Xiao H."/>
            <person name="Shao Z."/>
            <person name="Jiang Y."/>
            <person name="Dole S."/>
            <person name="Zhao H."/>
        </authorList>
    </citation>
    <scope>NUCLEOTIDE SEQUENCE [LARGE SCALE GENOMIC DNA]</scope>
    <source>
        <strain evidence="19">SD108</strain>
    </source>
</reference>
<evidence type="ECO:0000256" key="13">
    <source>
        <dbReference type="ARBA" id="ARBA00023128"/>
    </source>
</evidence>
<keyword evidence="5 17" id="KW-0812">Transmembrane</keyword>